<dbReference type="RefSeq" id="WP_203809086.1">
    <property type="nucleotide sequence ID" value="NZ_BAAAQE010000119.1"/>
</dbReference>
<dbReference type="Gene3D" id="1.10.630.10">
    <property type="entry name" value="Cytochrome P450"/>
    <property type="match status" value="1"/>
</dbReference>
<proteinExistence type="inferred from homology"/>
<dbReference type="PANTHER" id="PTHR46696:SF1">
    <property type="entry name" value="CYTOCHROME P450 YJIB-RELATED"/>
    <property type="match status" value="1"/>
</dbReference>
<comment type="similarity">
    <text evidence="1 2">Belongs to the cytochrome P450 family.</text>
</comment>
<keyword evidence="4" id="KW-1185">Reference proteome</keyword>
<dbReference type="PRINTS" id="PR00359">
    <property type="entry name" value="BP450"/>
</dbReference>
<dbReference type="Proteomes" id="UP000612282">
    <property type="component" value="Unassembled WGS sequence"/>
</dbReference>
<dbReference type="InterPro" id="IPR001128">
    <property type="entry name" value="Cyt_P450"/>
</dbReference>
<dbReference type="Pfam" id="PF00067">
    <property type="entry name" value="p450"/>
    <property type="match status" value="1"/>
</dbReference>
<dbReference type="CDD" id="cd11029">
    <property type="entry name" value="CYP107-like"/>
    <property type="match status" value="1"/>
</dbReference>
<accession>A0ABQ3XS04</accession>
<name>A0ABQ3XS04_9ACTN</name>
<dbReference type="SUPFAM" id="SSF48264">
    <property type="entry name" value="Cytochrome P450"/>
    <property type="match status" value="1"/>
</dbReference>
<organism evidence="3 4">
    <name type="scientific">Actinoplanes couchii</name>
    <dbReference type="NCBI Taxonomy" id="403638"/>
    <lineage>
        <taxon>Bacteria</taxon>
        <taxon>Bacillati</taxon>
        <taxon>Actinomycetota</taxon>
        <taxon>Actinomycetes</taxon>
        <taxon>Micromonosporales</taxon>
        <taxon>Micromonosporaceae</taxon>
        <taxon>Actinoplanes</taxon>
    </lineage>
</organism>
<evidence type="ECO:0000256" key="1">
    <source>
        <dbReference type="ARBA" id="ARBA00010617"/>
    </source>
</evidence>
<keyword evidence="2" id="KW-0560">Oxidoreductase</keyword>
<keyword evidence="2" id="KW-0479">Metal-binding</keyword>
<keyword evidence="2" id="KW-0349">Heme</keyword>
<dbReference type="InterPro" id="IPR017972">
    <property type="entry name" value="Cyt_P450_CS"/>
</dbReference>
<protein>
    <submittedName>
        <fullName evidence="3">Cytochrome P450 hydroxylase</fullName>
    </submittedName>
</protein>
<dbReference type="PROSITE" id="PS00086">
    <property type="entry name" value="CYTOCHROME_P450"/>
    <property type="match status" value="1"/>
</dbReference>
<dbReference type="InterPro" id="IPR036396">
    <property type="entry name" value="Cyt_P450_sf"/>
</dbReference>
<evidence type="ECO:0000313" key="4">
    <source>
        <dbReference type="Proteomes" id="UP000612282"/>
    </source>
</evidence>
<sequence>MTNDDLNDPAFIANPHPTYAGWRADDPVRRVRLTTGEDAWMVTGYREARAALAEDRLSKAPRDVASYTEADLATNRHMLASDPPDHTRLRKLVTAAFTHRRIEAMRPRIVAIADGLLDEMTGDGPVDLIGAYAFPLPVQVICELLGIPVSDRDSFRTWSAAIVAGADATGEVIGPGLQDTVEGLTAYLKDLVALRRVSPGDDLLSALVRVRDREDRLSDNELTSMAFLLLVAGHETTMGLISNGTFVLLEDREHWERLRADRGLLPNAVEEFLRYESSVETSTGRVAVEDFVFAGHQVRKGDLVMVGLLAANRDPAQFEAPDVLSFERTRNQHLAFGHGIHHCLGAPLARLEAVIAFDRLLARFPEMRLAAAPGDLPWRSSAIIRGLQRLPVLLR</sequence>
<keyword evidence="2" id="KW-0408">Iron</keyword>
<keyword evidence="2" id="KW-0503">Monooxygenase</keyword>
<reference evidence="3 4" key="1">
    <citation type="submission" date="2021-01" db="EMBL/GenBank/DDBJ databases">
        <title>Whole genome shotgun sequence of Actinoplanes couchii NBRC 106145.</title>
        <authorList>
            <person name="Komaki H."/>
            <person name="Tamura T."/>
        </authorList>
    </citation>
    <scope>NUCLEOTIDE SEQUENCE [LARGE SCALE GENOMIC DNA]</scope>
    <source>
        <strain evidence="3 4">NBRC 106145</strain>
    </source>
</reference>
<dbReference type="PANTHER" id="PTHR46696">
    <property type="entry name" value="P450, PUTATIVE (EUROFUNG)-RELATED"/>
    <property type="match status" value="1"/>
</dbReference>
<evidence type="ECO:0000256" key="2">
    <source>
        <dbReference type="RuleBase" id="RU000461"/>
    </source>
</evidence>
<dbReference type="EMBL" id="BOMG01000122">
    <property type="protein sequence ID" value="GID61279.1"/>
    <property type="molecule type" value="Genomic_DNA"/>
</dbReference>
<evidence type="ECO:0000313" key="3">
    <source>
        <dbReference type="EMBL" id="GID61279.1"/>
    </source>
</evidence>
<comment type="caution">
    <text evidence="3">The sequence shown here is derived from an EMBL/GenBank/DDBJ whole genome shotgun (WGS) entry which is preliminary data.</text>
</comment>
<dbReference type="InterPro" id="IPR002397">
    <property type="entry name" value="Cyt_P450_B"/>
</dbReference>
<gene>
    <name evidence="3" type="ORF">Aco03nite_096830</name>
</gene>